<dbReference type="Proteomes" id="UP001596380">
    <property type="component" value="Unassembled WGS sequence"/>
</dbReference>
<dbReference type="Gene3D" id="1.10.260.40">
    <property type="entry name" value="lambda repressor-like DNA-binding domains"/>
    <property type="match status" value="1"/>
</dbReference>
<feature type="region of interest" description="Disordered" evidence="1">
    <location>
        <begin position="59"/>
        <end position="93"/>
    </location>
</feature>
<dbReference type="Pfam" id="PF13560">
    <property type="entry name" value="HTH_31"/>
    <property type="match status" value="1"/>
</dbReference>
<organism evidence="3 4">
    <name type="scientific">Actinomadura yumaensis</name>
    <dbReference type="NCBI Taxonomy" id="111807"/>
    <lineage>
        <taxon>Bacteria</taxon>
        <taxon>Bacillati</taxon>
        <taxon>Actinomycetota</taxon>
        <taxon>Actinomycetes</taxon>
        <taxon>Streptosporangiales</taxon>
        <taxon>Thermomonosporaceae</taxon>
        <taxon>Actinomadura</taxon>
    </lineage>
</organism>
<evidence type="ECO:0000259" key="2">
    <source>
        <dbReference type="PROSITE" id="PS50943"/>
    </source>
</evidence>
<comment type="caution">
    <text evidence="3">The sequence shown here is derived from an EMBL/GenBank/DDBJ whole genome shotgun (WGS) entry which is preliminary data.</text>
</comment>
<gene>
    <name evidence="3" type="ORF">ACFQKB_14785</name>
</gene>
<protein>
    <submittedName>
        <fullName evidence="3">Helix-turn-helix domain-containing protein</fullName>
    </submittedName>
</protein>
<dbReference type="InterPro" id="IPR010982">
    <property type="entry name" value="Lambda_DNA-bd_dom_sf"/>
</dbReference>
<feature type="compositionally biased region" description="Polar residues" evidence="1">
    <location>
        <begin position="73"/>
        <end position="88"/>
    </location>
</feature>
<dbReference type="InterPro" id="IPR001387">
    <property type="entry name" value="Cro/C1-type_HTH"/>
</dbReference>
<dbReference type="RefSeq" id="WP_160819448.1">
    <property type="nucleotide sequence ID" value="NZ_JBHSXS010000007.1"/>
</dbReference>
<dbReference type="CDD" id="cd00093">
    <property type="entry name" value="HTH_XRE"/>
    <property type="match status" value="1"/>
</dbReference>
<proteinExistence type="predicted"/>
<evidence type="ECO:0000256" key="1">
    <source>
        <dbReference type="SAM" id="MobiDB-lite"/>
    </source>
</evidence>
<evidence type="ECO:0000313" key="3">
    <source>
        <dbReference type="EMBL" id="MFC6881031.1"/>
    </source>
</evidence>
<name>A0ABW2CK88_9ACTN</name>
<feature type="domain" description="HTH cro/C1-type" evidence="2">
    <location>
        <begin position="8"/>
        <end position="61"/>
    </location>
</feature>
<dbReference type="SMART" id="SM00530">
    <property type="entry name" value="HTH_XRE"/>
    <property type="match status" value="1"/>
</dbReference>
<dbReference type="EMBL" id="JBHSXS010000007">
    <property type="protein sequence ID" value="MFC6881031.1"/>
    <property type="molecule type" value="Genomic_DNA"/>
</dbReference>
<keyword evidence="4" id="KW-1185">Reference proteome</keyword>
<dbReference type="PROSITE" id="PS50943">
    <property type="entry name" value="HTH_CROC1"/>
    <property type="match status" value="1"/>
</dbReference>
<dbReference type="SUPFAM" id="SSF47413">
    <property type="entry name" value="lambda repressor-like DNA-binding domains"/>
    <property type="match status" value="1"/>
</dbReference>
<evidence type="ECO:0000313" key="4">
    <source>
        <dbReference type="Proteomes" id="UP001596380"/>
    </source>
</evidence>
<accession>A0ABW2CK88</accession>
<reference evidence="4" key="1">
    <citation type="journal article" date="2019" name="Int. J. Syst. Evol. Microbiol.">
        <title>The Global Catalogue of Microorganisms (GCM) 10K type strain sequencing project: providing services to taxonomists for standard genome sequencing and annotation.</title>
        <authorList>
            <consortium name="The Broad Institute Genomics Platform"/>
            <consortium name="The Broad Institute Genome Sequencing Center for Infectious Disease"/>
            <person name="Wu L."/>
            <person name="Ma J."/>
        </authorList>
    </citation>
    <scope>NUCLEOTIDE SEQUENCE [LARGE SCALE GENOMIC DNA]</scope>
    <source>
        <strain evidence="4">JCM 3369</strain>
    </source>
</reference>
<sequence>MMIFSEKLRALMDERGIGVRALARLAFCDPGHLSKIRTGDRNPSDSLAQRLDELLNAHGELKSLRRKTTRRTAPNTSPVGTVDQSPTPEQRDDDVKRRALLQDGAYVAVGAAVAPILATLAQAWQESEPALPGASVSQAMIDDWEDAAHVHSQRSRIEPPAVILAVLATDFAAMAPHLAKRQPDQVRQDLAHAAASHALLVAGKCVDLGNRRESRRWWTKTRALSDESGDRLLASWVRSREALYRRGDPTEDLGNVLTVAQQARRLAGTRPSAPLVAALTAEAQTLALMGRHDSATTTLQQAESVFGRLSAFTVDHPRFRSWSQREDGLWFDKSLIYTLAGDVQRATEAQDAVLRQPSAEALTRTSIRLHRAALHVRSDPSEGIAEAVRIIDELPAEHRRTRYLSEARIVLDKAPEDARALPAARELHALTAGT</sequence>